<evidence type="ECO:0000313" key="1">
    <source>
        <dbReference type="EMBL" id="GFP21311.1"/>
    </source>
</evidence>
<sequence>MIVGAGVINPFAIAYPFIPVRAIPSTNCFCKIKKATKRGIVAINAPVICQWML</sequence>
<dbReference type="Proteomes" id="UP000580051">
    <property type="component" value="Unassembled WGS sequence"/>
</dbReference>
<evidence type="ECO:0000313" key="2">
    <source>
        <dbReference type="Proteomes" id="UP000580051"/>
    </source>
</evidence>
<feature type="non-terminal residue" evidence="1">
    <location>
        <position position="53"/>
    </location>
</feature>
<proteinExistence type="predicted"/>
<protein>
    <submittedName>
        <fullName evidence="1">Uncharacterized protein</fullName>
    </submittedName>
</protein>
<name>A0A6V8NPV7_9ACTN</name>
<comment type="caution">
    <text evidence="1">The sequence shown here is derived from an EMBL/GenBank/DDBJ whole genome shotgun (WGS) entry which is preliminary data.</text>
</comment>
<gene>
    <name evidence="1" type="ORF">HKBW3S06_00537</name>
</gene>
<organism evidence="1 2">
    <name type="scientific">Candidatus Hakubella thermalkaliphila</name>
    <dbReference type="NCBI Taxonomy" id="2754717"/>
    <lineage>
        <taxon>Bacteria</taxon>
        <taxon>Bacillati</taxon>
        <taxon>Actinomycetota</taxon>
        <taxon>Actinomycetota incertae sedis</taxon>
        <taxon>Candidatus Hakubellales</taxon>
        <taxon>Candidatus Hakubellaceae</taxon>
        <taxon>Candidatus Hakubella</taxon>
    </lineage>
</organism>
<accession>A0A6V8NPV7</accession>
<dbReference type="AlphaFoldDB" id="A0A6V8NPV7"/>
<reference evidence="1 2" key="1">
    <citation type="journal article" date="2020" name="Front. Microbiol.">
        <title>Single-cell genomics of novel Actinobacteria with the Wood-Ljungdahl pathway discovered in a serpentinizing system.</title>
        <authorList>
            <person name="Merino N."/>
            <person name="Kawai M."/>
            <person name="Boyd E.S."/>
            <person name="Colman D.R."/>
            <person name="McGlynn S.E."/>
            <person name="Nealson K.H."/>
            <person name="Kurokawa K."/>
            <person name="Hongoh Y."/>
        </authorList>
    </citation>
    <scope>NUCLEOTIDE SEQUENCE [LARGE SCALE GENOMIC DNA]</scope>
    <source>
        <strain evidence="1 2">S06</strain>
    </source>
</reference>
<dbReference type="EMBL" id="BLRV01000034">
    <property type="protein sequence ID" value="GFP21311.1"/>
    <property type="molecule type" value="Genomic_DNA"/>
</dbReference>